<organism evidence="8 9">
    <name type="scientific">Lautropia dentalis</name>
    <dbReference type="NCBI Taxonomy" id="2490857"/>
    <lineage>
        <taxon>Bacteria</taxon>
        <taxon>Pseudomonadati</taxon>
        <taxon>Pseudomonadota</taxon>
        <taxon>Betaproteobacteria</taxon>
        <taxon>Burkholderiales</taxon>
        <taxon>Burkholderiaceae</taxon>
        <taxon>Lautropia</taxon>
    </lineage>
</organism>
<dbReference type="GO" id="GO:0009306">
    <property type="term" value="P:protein secretion"/>
    <property type="evidence" value="ECO:0007669"/>
    <property type="project" value="InterPro"/>
</dbReference>
<dbReference type="EMBL" id="RRUE01000002">
    <property type="protein sequence ID" value="RRN43612.1"/>
    <property type="molecule type" value="Genomic_DNA"/>
</dbReference>
<evidence type="ECO:0000256" key="3">
    <source>
        <dbReference type="ARBA" id="ARBA00022989"/>
    </source>
</evidence>
<evidence type="ECO:0000256" key="6">
    <source>
        <dbReference type="SAM" id="Phobius"/>
    </source>
</evidence>
<keyword evidence="9" id="KW-1185">Reference proteome</keyword>
<evidence type="ECO:0000313" key="8">
    <source>
        <dbReference type="EMBL" id="RRN43612.1"/>
    </source>
</evidence>
<evidence type="ECO:0000259" key="7">
    <source>
        <dbReference type="Pfam" id="PF04357"/>
    </source>
</evidence>
<evidence type="ECO:0000256" key="1">
    <source>
        <dbReference type="ARBA" id="ARBA00004167"/>
    </source>
</evidence>
<dbReference type="Pfam" id="PF04357">
    <property type="entry name" value="TamB"/>
    <property type="match status" value="1"/>
</dbReference>
<feature type="compositionally biased region" description="Low complexity" evidence="5">
    <location>
        <begin position="403"/>
        <end position="416"/>
    </location>
</feature>
<protein>
    <recommendedName>
        <fullName evidence="7">Translocation and assembly module TamB C-terminal domain-containing protein</fullName>
    </recommendedName>
</protein>
<feature type="domain" description="Translocation and assembly module TamB C-terminal" evidence="7">
    <location>
        <begin position="1110"/>
        <end position="1443"/>
    </location>
</feature>
<comment type="caution">
    <text evidence="8">The sequence shown here is derived from an EMBL/GenBank/DDBJ whole genome shotgun (WGS) entry which is preliminary data.</text>
</comment>
<evidence type="ECO:0000256" key="5">
    <source>
        <dbReference type="SAM" id="MobiDB-lite"/>
    </source>
</evidence>
<dbReference type="GO" id="GO:0005886">
    <property type="term" value="C:plasma membrane"/>
    <property type="evidence" value="ECO:0007669"/>
    <property type="project" value="InterPro"/>
</dbReference>
<keyword evidence="2 6" id="KW-0812">Transmembrane</keyword>
<dbReference type="OrthoDB" id="5288149at2"/>
<name>A0A426FM51_9BURK</name>
<feature type="compositionally biased region" description="Basic and acidic residues" evidence="5">
    <location>
        <begin position="12"/>
        <end position="23"/>
    </location>
</feature>
<dbReference type="RefSeq" id="WP_125095817.1">
    <property type="nucleotide sequence ID" value="NZ_RRUE01000002.1"/>
</dbReference>
<reference evidence="8 9" key="1">
    <citation type="submission" date="2018-11" db="EMBL/GenBank/DDBJ databases">
        <title>Genome sequencing of Lautropia sp. KCOM 2505 (= ChDC F240).</title>
        <authorList>
            <person name="Kook J.-K."/>
            <person name="Park S.-N."/>
            <person name="Lim Y.K."/>
        </authorList>
    </citation>
    <scope>NUCLEOTIDE SEQUENCE [LARGE SCALE GENOMIC DNA]</scope>
    <source>
        <strain evidence="8 9">KCOM 2505</strain>
    </source>
</reference>
<gene>
    <name evidence="8" type="ORF">EHV23_09245</name>
</gene>
<keyword evidence="4 6" id="KW-0472">Membrane</keyword>
<feature type="region of interest" description="Disordered" evidence="5">
    <location>
        <begin position="1"/>
        <end position="23"/>
    </location>
</feature>
<evidence type="ECO:0000256" key="2">
    <source>
        <dbReference type="ARBA" id="ARBA00022692"/>
    </source>
</evidence>
<dbReference type="InterPro" id="IPR007452">
    <property type="entry name" value="TamB_C"/>
</dbReference>
<dbReference type="PANTHER" id="PTHR36985">
    <property type="entry name" value="TRANSLOCATION AND ASSEMBLY MODULE SUBUNIT TAMB"/>
    <property type="match status" value="1"/>
</dbReference>
<accession>A0A426FM51</accession>
<dbReference type="PANTHER" id="PTHR36985:SF1">
    <property type="entry name" value="TRANSLOCATION AND ASSEMBLY MODULE SUBUNIT TAMB"/>
    <property type="match status" value="1"/>
</dbReference>
<feature type="region of interest" description="Disordered" evidence="5">
    <location>
        <begin position="403"/>
        <end position="438"/>
    </location>
</feature>
<dbReference type="Proteomes" id="UP000270261">
    <property type="component" value="Unassembled WGS sequence"/>
</dbReference>
<proteinExistence type="predicted"/>
<comment type="subcellular location">
    <subcellularLocation>
        <location evidence="1">Membrane</location>
        <topology evidence="1">Single-pass membrane protein</topology>
    </subcellularLocation>
</comment>
<feature type="transmembrane region" description="Helical" evidence="6">
    <location>
        <begin position="37"/>
        <end position="57"/>
    </location>
</feature>
<keyword evidence="3 6" id="KW-1133">Transmembrane helix</keyword>
<evidence type="ECO:0000313" key="9">
    <source>
        <dbReference type="Proteomes" id="UP000270261"/>
    </source>
</evidence>
<sequence length="1450" mass="154979">MDDRNASLVPAPDRRAAVGGRKEPPVRHPLWWRIFRWFIRLLLVLLLVLLAALVWLGTESGMSTALSWTQRLLAGQGQVLAFDRVQGNLWRGGVHLGRVEWRGFDTVVKGTDLDLRWSLRSLLSGRGYVHLLSLDTLIIQLPPGDDSPRTDTDMPGDFGLPVPLEIRKVAVKRLEIQPHAQNGKDAEPYVLLKDIDGWADYELGTYRIRSLTGSTPWGDVKSAAVQMKSAPPHALKGEVQANGYAQQWPYNAKLTVDGDLARLPAVLNGTLADGLANIHAVVKPLGRMPVENLHLRLADINLLRFTALGSLPESGIDLDLDIDPVKGKAEYWQGHIKAGNRRPGTLAANRIPLRNLRSGLSFRLPSTEQWSQLHIALKDLAIGLPVSAAHAVAGPTQVSAAQPGTAATAASPAGNAVSRPETGKPVVARPAAGTAPRPLILSDKGEARIEGSLETWPEQDMTVPGVTLPRLKGDLKLTGLDLAPLWQGLPQTALGGTVKVDGQQFRVDLNQRAERMRALLPADLQKLAADAQLRLAGTLDDHWLKLSEGRAALGDSVVTVAGQASVRAPLDLKLGGTLRRLDLAQWLPADLPVDPAWRQGTLGADWSLDGRLQGPDQKANVALKLVDSQVAGQPLTGGVRAHAELDAQWQPQLLDGLELTLAHGTANRLQAKGALGRAKDVLKLDVALSRLAALDTRLSGALNLDGQLAGRFDDLNARLSGRATDLGWLGRNEKGEASRLGLKELKLDATAPLSLLHPDGLNDPLDLVLAAQQLTLGDQKLDAINVGLKGSPAQHHLSVAGRMGKDHLQVRLDGALSLPRSEPVYRATLDTVDLSGRTSVRLIDPAPMVLTANQLTLNDFGLSALGGRVNLKRLLLDWTGPLKYETAGQLDGLTPLELHQLLGLDGQRELEVLQGVRSKGEWQLRGQGADALHGDVRVSIYEQASAGQKKRLGLRADNGAFIHFDGRKVDGKAKLDIPSIELLNLFAGPDMAFDGSLHVDGTVTGTLDSPLVDLALRGNELSVLQRSAGMRLSGGTLDARLDSQGLRLKQLRFSAGKGSLLLRGAARLVDRGDPKQAEARQKTAWAALMEQSVKNVGKPPSLLPMEGAFDVTLDHFLVPVGPGQRVTISGATRLTSNHVGLILAGDMAVDEGLIELQGSSAPTLPGDVKVTGEQIPQDQPETASTEQSLRIASDLVVKMGDKLKINGMGVEARLGGSVQVRGFLPGEPALVGLVKIAEGSYQAYGQNLQFTKGRIRFNGPVDNPSLDMEAKRPFVPVDVGLSITGTAQNPQVALYSRPSMSENDKLSWLVLGVPAEEAGGGAQALALQQAGSLLLGGNDGVRGPSIAERLGLDVLNYGYASDASAQAGVQNTMTPKGVASGSSTDSSAAETGVVSLGKRINDRLFVSYEKGVRGVWNLLRIQYTLGKGYVFRAQSGTENSVDILRSRTFD</sequence>
<evidence type="ECO:0000256" key="4">
    <source>
        <dbReference type="ARBA" id="ARBA00023136"/>
    </source>
</evidence>